<dbReference type="GO" id="GO:0005634">
    <property type="term" value="C:nucleus"/>
    <property type="evidence" value="ECO:0007669"/>
    <property type="project" value="UniProtKB-ARBA"/>
</dbReference>
<dbReference type="Pfam" id="PF03914">
    <property type="entry name" value="CBF"/>
    <property type="match status" value="1"/>
</dbReference>
<gene>
    <name evidence="4" type="ORF">CT0861_05515</name>
</gene>
<dbReference type="InterPro" id="IPR040155">
    <property type="entry name" value="CEBPZ/Mak21-like"/>
</dbReference>
<dbReference type="SUPFAM" id="SSF48371">
    <property type="entry name" value="ARM repeat"/>
    <property type="match status" value="1"/>
</dbReference>
<feature type="compositionally biased region" description="Acidic residues" evidence="2">
    <location>
        <begin position="925"/>
        <end position="935"/>
    </location>
</feature>
<protein>
    <submittedName>
        <fullName evidence="4">Ribosome biogenesis protein Mak21</fullName>
    </submittedName>
</protein>
<comment type="similarity">
    <text evidence="1">Belongs to the CBF/MAK21 family.</text>
</comment>
<feature type="compositionally biased region" description="Polar residues" evidence="2">
    <location>
        <begin position="51"/>
        <end position="69"/>
    </location>
</feature>
<feature type="region of interest" description="Disordered" evidence="2">
    <location>
        <begin position="910"/>
        <end position="1044"/>
    </location>
</feature>
<feature type="compositionally biased region" description="Acidic residues" evidence="2">
    <location>
        <begin position="206"/>
        <end position="218"/>
    </location>
</feature>
<evidence type="ECO:0000313" key="4">
    <source>
        <dbReference type="EMBL" id="KZL65087.1"/>
    </source>
</evidence>
<feature type="domain" description="CCAAT-binding factor" evidence="3">
    <location>
        <begin position="645"/>
        <end position="810"/>
    </location>
</feature>
<feature type="region of interest" description="Disordered" evidence="2">
    <location>
        <begin position="233"/>
        <end position="255"/>
    </location>
</feature>
<proteinExistence type="inferred from homology"/>
<organism evidence="4 5">
    <name type="scientific">Colletotrichum tofieldiae</name>
    <dbReference type="NCBI Taxonomy" id="708197"/>
    <lineage>
        <taxon>Eukaryota</taxon>
        <taxon>Fungi</taxon>
        <taxon>Dikarya</taxon>
        <taxon>Ascomycota</taxon>
        <taxon>Pezizomycotina</taxon>
        <taxon>Sordariomycetes</taxon>
        <taxon>Hypocreomycetidae</taxon>
        <taxon>Glomerellales</taxon>
        <taxon>Glomerellaceae</taxon>
        <taxon>Colletotrichum</taxon>
        <taxon>Colletotrichum spaethianum species complex</taxon>
    </lineage>
</organism>
<feature type="compositionally biased region" description="Acidic residues" evidence="2">
    <location>
        <begin position="979"/>
        <end position="1013"/>
    </location>
</feature>
<dbReference type="PANTHER" id="PTHR12048">
    <property type="entry name" value="CCAAT-BINDING FACTOR-RELATED"/>
    <property type="match status" value="1"/>
</dbReference>
<dbReference type="STRING" id="708197.A0A166MX55"/>
<sequence>LPDLRRDDAASPYALTTKKTITSAVFFYLFCSSCSSGGNSFTMAKSKRQSTGKAPSPEQLNEQSLSSLTAKIEKSLGKPIKDDSSKKNKKRKHSDEPSASPHQRKKQAPAREKLTNDGRGSSTTLKRKKGGPLSRDDLLEEIRALGGDEEDLKLIGDIDSDQEDAAREGSSKSDATVDGKLQNELAAFAAQLGLQQYHEEATANDAETDDGEDDMVGEDNEQLDEDDVFSEVDDATDFTPPTPPQEPFRKEAKDTSKNQFKFEPRADWHGAELSQLPEPTSTEVDGYLGAVNALKTYALALLEADAAAYNKSVLASSSRKFLSTIMSSGTLSDKVSALTLAIQESPLHNVKAFESLLGLAAKRSRAQAIGALGALVDLLGPGLVLPPIRRLRTFQTQPGLIGTLQRYSVKSWNPNQSLPGPLTEAHLIQWAYEDWLKTSYFRVIQLLEVWCNDEIEYSRTRSLDFVYGLLKDKPEQETNLLRLLVNKLGDKDRKIASRVSYLLLQLQNTHPGMKQVIIKGIEQEVLLRPGQTFRAKYHATNTLNQTILSNREVGTAEALLRIYFDIFVTLLNSSALGKSSAEGQQEQSTSGKDSGVTTETADKLVTAVLTGINRAVPFVAAQDPILESQMDTLFRIAHSTNFNTSIQALILIQQISVSRQLASDRFYRTLYESLLDPRLANSSKQALYLNLLLRSLKADVDTRRIKAFAKRMLQILNMHQPAFACGLLYVVFQLRVQFPDLRALLEEPEENDVEETAGQGVDEKQNKSISRGTMYDGRKRNPEHSNAQNSCLWEIIPPLTHFHPSVSLLAASLFSDEKQMAKPDLESHSLIRFLDKFVYRSPKLAETARGASIMQPVRNPDSGSIWLTKRTGSAAAAPINTPTFWNKKVEQVAAEDIFFHEYFKQAGKRNDTGKKEVTPSVAVGDEPEDDAEQEDEIWKALTASHPDGPIDSDESDLDMDDFDDSNDESDGGVIFSDGSDAELSEGAEVDEDVEGFEDEDGDGDELNDGEEGPELAALPEDVEETSENSKRAGRSSKRKLKDLPMFASADDYAELLAQEEDI</sequence>
<reference evidence="4 5" key="1">
    <citation type="submission" date="2015-06" db="EMBL/GenBank/DDBJ databases">
        <title>Survival trade-offs in plant roots during colonization by closely related pathogenic and mutualistic fungi.</title>
        <authorList>
            <person name="Hacquard S."/>
            <person name="Kracher B."/>
            <person name="Hiruma K."/>
            <person name="Weinman A."/>
            <person name="Muench P."/>
            <person name="Garrido Oter R."/>
            <person name="Ver Loren van Themaat E."/>
            <person name="Dallerey J.-F."/>
            <person name="Damm U."/>
            <person name="Henrissat B."/>
            <person name="Lespinet O."/>
            <person name="Thon M."/>
            <person name="Kemen E."/>
            <person name="McHardy A.C."/>
            <person name="Schulze-Lefert P."/>
            <person name="O'Connell R.J."/>
        </authorList>
    </citation>
    <scope>NUCLEOTIDE SEQUENCE [LARGE SCALE GENOMIC DNA]</scope>
    <source>
        <strain evidence="4 5">0861</strain>
    </source>
</reference>
<feature type="compositionally biased region" description="Acidic residues" evidence="2">
    <location>
        <begin position="950"/>
        <end position="970"/>
    </location>
</feature>
<feature type="region of interest" description="Disordered" evidence="2">
    <location>
        <begin position="196"/>
        <end position="218"/>
    </location>
</feature>
<feature type="region of interest" description="Disordered" evidence="2">
    <location>
        <begin position="749"/>
        <end position="784"/>
    </location>
</feature>
<evidence type="ECO:0000256" key="2">
    <source>
        <dbReference type="SAM" id="MobiDB-lite"/>
    </source>
</evidence>
<name>A0A166MX55_9PEZI</name>
<evidence type="ECO:0000313" key="5">
    <source>
        <dbReference type="Proteomes" id="UP000076552"/>
    </source>
</evidence>
<feature type="compositionally biased region" description="Basic and acidic residues" evidence="2">
    <location>
        <begin position="164"/>
        <end position="177"/>
    </location>
</feature>
<feature type="compositionally biased region" description="Basic and acidic residues" evidence="2">
    <location>
        <begin position="134"/>
        <end position="143"/>
    </location>
</feature>
<dbReference type="PANTHER" id="PTHR12048:SF0">
    <property type="entry name" value="CCAAT_ENHANCER-BINDING PROTEIN ZETA"/>
    <property type="match status" value="1"/>
</dbReference>
<evidence type="ECO:0000256" key="1">
    <source>
        <dbReference type="ARBA" id="ARBA00007797"/>
    </source>
</evidence>
<keyword evidence="5" id="KW-1185">Reference proteome</keyword>
<feature type="non-terminal residue" evidence="4">
    <location>
        <position position="1"/>
    </location>
</feature>
<accession>A0A166MX55</accession>
<feature type="compositionally biased region" description="Basic residues" evidence="2">
    <location>
        <begin position="1031"/>
        <end position="1040"/>
    </location>
</feature>
<dbReference type="InterPro" id="IPR016024">
    <property type="entry name" value="ARM-type_fold"/>
</dbReference>
<dbReference type="Proteomes" id="UP000076552">
    <property type="component" value="Unassembled WGS sequence"/>
</dbReference>
<dbReference type="InterPro" id="IPR005612">
    <property type="entry name" value="CCAAT-binding_factor"/>
</dbReference>
<dbReference type="EMBL" id="LFIV01000241">
    <property type="protein sequence ID" value="KZL65087.1"/>
    <property type="molecule type" value="Genomic_DNA"/>
</dbReference>
<dbReference type="AlphaFoldDB" id="A0A166MX55"/>
<comment type="caution">
    <text evidence="4">The sequence shown here is derived from an EMBL/GenBank/DDBJ whole genome shotgun (WGS) entry which is preliminary data.</text>
</comment>
<feature type="compositionally biased region" description="Basic and acidic residues" evidence="2">
    <location>
        <begin position="71"/>
        <end position="86"/>
    </location>
</feature>
<evidence type="ECO:0000259" key="3">
    <source>
        <dbReference type="Pfam" id="PF03914"/>
    </source>
</evidence>
<feature type="region of interest" description="Disordered" evidence="2">
    <location>
        <begin position="41"/>
        <end position="178"/>
    </location>
</feature>